<feature type="region of interest" description="Disordered" evidence="1">
    <location>
        <begin position="1"/>
        <end position="92"/>
    </location>
</feature>
<gene>
    <name evidence="2" type="ORF">LTR78_002044</name>
</gene>
<dbReference type="AlphaFoldDB" id="A0AAE0WUP6"/>
<organism evidence="2 3">
    <name type="scientific">Recurvomyces mirabilis</name>
    <dbReference type="NCBI Taxonomy" id="574656"/>
    <lineage>
        <taxon>Eukaryota</taxon>
        <taxon>Fungi</taxon>
        <taxon>Dikarya</taxon>
        <taxon>Ascomycota</taxon>
        <taxon>Pezizomycotina</taxon>
        <taxon>Dothideomycetes</taxon>
        <taxon>Dothideomycetidae</taxon>
        <taxon>Mycosphaerellales</taxon>
        <taxon>Teratosphaeriaceae</taxon>
        <taxon>Recurvomyces</taxon>
    </lineage>
</organism>
<proteinExistence type="predicted"/>
<reference evidence="2" key="1">
    <citation type="submission" date="2023-07" db="EMBL/GenBank/DDBJ databases">
        <title>Black Yeasts Isolated from many extreme environments.</title>
        <authorList>
            <person name="Coleine C."/>
            <person name="Stajich J.E."/>
            <person name="Selbmann L."/>
        </authorList>
    </citation>
    <scope>NUCLEOTIDE SEQUENCE</scope>
    <source>
        <strain evidence="2">CCFEE 5485</strain>
    </source>
</reference>
<sequence length="564" mass="61438">MSGRSPRDRLSKLFHKRQASEAKTDDNGASASPPASPSAAAGRSSGVRRVSSRRSIRDLVHSKGHGQSKRNSVVVDDGTTTSTQVGAQAAATKAMYPDEDIVRLPSVTHQSDLSADLQQFTNADAQRAMGEEAYSEDVADRNMKRKPVSIPVRQRAGPEQLNGADGTGIPPTASRDQRYSEDMATSTGARNQPISGSARDLPQPLKVNKRAPAANAVDSFGAPVSPVTSNESRSLSHKPDVTDLRQSSDAVRPSGGIVSSYNPKTSVDSERRRIKRTSLDKPLPSRPSDEYADEFQNDRVIRQERGTVGALPSQVQRGSQLADKGVDLKGVVDLSNTQDTTLHEKWATAVTHETIIRDVHEIFHEETTREIHEHHIFHRVLPIIDIEVLPARHFIPVSGGYAEIAEDEVPGQTGRNAQWLIAETVSKMLPKGTHKIVPEHFTARKFQGADGESKEYITPEGFKRTEQWWVHPPTFYEPGAVTSGQTYPFYIGSPDPRDDGIRAKLPGGNVVGLSPTLAEQRRKQMAMGSSAGEFTDVPPPVPTHKIFPADLVDSARAGPAKGRR</sequence>
<feature type="compositionally biased region" description="Low complexity" evidence="1">
    <location>
        <begin position="72"/>
        <end position="86"/>
    </location>
</feature>
<dbReference type="EMBL" id="JAUTXT010000005">
    <property type="protein sequence ID" value="KAK3677949.1"/>
    <property type="molecule type" value="Genomic_DNA"/>
</dbReference>
<protein>
    <submittedName>
        <fullName evidence="2">Uncharacterized protein</fullName>
    </submittedName>
</protein>
<feature type="region of interest" description="Disordered" evidence="1">
    <location>
        <begin position="131"/>
        <end position="204"/>
    </location>
</feature>
<name>A0AAE0WUP6_9PEZI</name>
<feature type="compositionally biased region" description="Low complexity" evidence="1">
    <location>
        <begin position="28"/>
        <end position="49"/>
    </location>
</feature>
<dbReference type="PANTHER" id="PTHR38703:SF1">
    <property type="entry name" value="ALLERGEN"/>
    <property type="match status" value="1"/>
</dbReference>
<evidence type="ECO:0000313" key="3">
    <source>
        <dbReference type="Proteomes" id="UP001274830"/>
    </source>
</evidence>
<comment type="caution">
    <text evidence="2">The sequence shown here is derived from an EMBL/GenBank/DDBJ whole genome shotgun (WGS) entry which is preliminary data.</text>
</comment>
<feature type="region of interest" description="Disordered" evidence="1">
    <location>
        <begin position="217"/>
        <end position="297"/>
    </location>
</feature>
<accession>A0AAE0WUP6</accession>
<evidence type="ECO:0000256" key="1">
    <source>
        <dbReference type="SAM" id="MobiDB-lite"/>
    </source>
</evidence>
<feature type="compositionally biased region" description="Polar residues" evidence="1">
    <location>
        <begin position="183"/>
        <end position="195"/>
    </location>
</feature>
<feature type="compositionally biased region" description="Polar residues" evidence="1">
    <location>
        <begin position="257"/>
        <end position="266"/>
    </location>
</feature>
<keyword evidence="3" id="KW-1185">Reference proteome</keyword>
<dbReference type="Proteomes" id="UP001274830">
    <property type="component" value="Unassembled WGS sequence"/>
</dbReference>
<feature type="compositionally biased region" description="Basic and acidic residues" evidence="1">
    <location>
        <begin position="1"/>
        <end position="11"/>
    </location>
</feature>
<dbReference type="PANTHER" id="PTHR38703">
    <property type="entry name" value="CHROMOSOME 8, WHOLE GENOME SHOTGUN SEQUENCE"/>
    <property type="match status" value="1"/>
</dbReference>
<evidence type="ECO:0000313" key="2">
    <source>
        <dbReference type="EMBL" id="KAK3677949.1"/>
    </source>
</evidence>